<dbReference type="PANTHER" id="PTHR10443">
    <property type="entry name" value="MICROSOMAL DIPEPTIDASE"/>
    <property type="match status" value="1"/>
</dbReference>
<keyword evidence="2" id="KW-0479">Metal-binding</keyword>
<keyword evidence="2" id="KW-0645">Protease</keyword>
<dbReference type="AlphaFoldDB" id="A0AAD5S355"/>
<dbReference type="PROSITE" id="PS51365">
    <property type="entry name" value="RENAL_DIPEPTIDASE_2"/>
    <property type="match status" value="1"/>
</dbReference>
<dbReference type="Gene3D" id="3.20.20.140">
    <property type="entry name" value="Metal-dependent hydrolases"/>
    <property type="match status" value="1"/>
</dbReference>
<keyword evidence="2" id="KW-0378">Hydrolase</keyword>
<evidence type="ECO:0000256" key="3">
    <source>
        <dbReference type="SAM" id="MobiDB-lite"/>
    </source>
</evidence>
<comment type="catalytic activity">
    <reaction evidence="2">
        <text>an L-aminoacyl-L-amino acid + H2O = 2 an L-alpha-amino acid</text>
        <dbReference type="Rhea" id="RHEA:48940"/>
        <dbReference type="ChEBI" id="CHEBI:15377"/>
        <dbReference type="ChEBI" id="CHEBI:59869"/>
        <dbReference type="ChEBI" id="CHEBI:77460"/>
        <dbReference type="EC" id="3.4.13.19"/>
    </reaction>
</comment>
<comment type="caution">
    <text evidence="5">The sequence shown here is derived from an EMBL/GenBank/DDBJ whole genome shotgun (WGS) entry which is preliminary data.</text>
</comment>
<evidence type="ECO:0000313" key="5">
    <source>
        <dbReference type="EMBL" id="KAJ2904823.1"/>
    </source>
</evidence>
<dbReference type="InterPro" id="IPR032466">
    <property type="entry name" value="Metal_Hydrolase"/>
</dbReference>
<name>A0AAD5S355_9PEZI</name>
<evidence type="ECO:0000256" key="4">
    <source>
        <dbReference type="SAM" id="Phobius"/>
    </source>
</evidence>
<reference evidence="5" key="1">
    <citation type="submission" date="2022-07" db="EMBL/GenBank/DDBJ databases">
        <title>Draft genome sequence of Zalerion maritima ATCC 34329, a (micro)plastics degrading marine fungus.</title>
        <authorList>
            <person name="Paco A."/>
            <person name="Goncalves M.F.M."/>
            <person name="Rocha-Santos T.A.P."/>
            <person name="Alves A."/>
        </authorList>
    </citation>
    <scope>NUCLEOTIDE SEQUENCE</scope>
    <source>
        <strain evidence="5">ATCC 34329</strain>
    </source>
</reference>
<dbReference type="PANTHER" id="PTHR10443:SF12">
    <property type="entry name" value="DIPEPTIDASE"/>
    <property type="match status" value="1"/>
</dbReference>
<dbReference type="CDD" id="cd01301">
    <property type="entry name" value="rDP_like"/>
    <property type="match status" value="1"/>
</dbReference>
<gene>
    <name evidence="5" type="ORF">MKZ38_007015</name>
</gene>
<dbReference type="InterPro" id="IPR008257">
    <property type="entry name" value="Pept_M19"/>
</dbReference>
<keyword evidence="4" id="KW-1133">Transmembrane helix</keyword>
<dbReference type="GO" id="GO:0046872">
    <property type="term" value="F:metal ion binding"/>
    <property type="evidence" value="ECO:0007669"/>
    <property type="project" value="UniProtKB-UniRule"/>
</dbReference>
<sequence length="457" mass="50068">MGKEYHQPVAGGAHKQNERTARGANRSHVFRVALIVGVALLVTGFLMMKGVVPYHGNMAATTIDERVGMILSETPLIDGHDDLAILIRAVYDNHIYDDKFKVPFTEGGMPYHVDLPRLRAGKAGGAFWSVFVPCPENGTDLSDENYATSVQWTQLQIDLMNRLMDQYPSDFSGPVTSKTALAEFRAGKLISPLGIEGLHQIGNKVANLRAFYNLGVKYATLTHNCGNIYADAALWEHPFRKAPSFHGGVSEAGQLLIGEMNRIGMMVDLSHTSEETQLDVLQGKGDWHGSLAPVIFSHSSAYSLCPHPRNVKDHVLQLVKQRNSLVMVNFSPDFVSCVDNEAENGVPAFYPPNSTLSYVVDHIMHIGNLIGFEYVGIGSDFDGINSTPEGLDDVSKFPALVAELLKRGVSDLDAANVVGGNILRVWKGAEDLAKDLQEEGRTPLEDDLPHLFTDLNF</sequence>
<protein>
    <recommendedName>
        <fullName evidence="2">Dipeptidase</fullName>
        <ecNumber evidence="2">3.4.13.19</ecNumber>
    </recommendedName>
</protein>
<keyword evidence="2" id="KW-0482">Metalloprotease</keyword>
<dbReference type="EMBL" id="JAKWBI020000043">
    <property type="protein sequence ID" value="KAJ2904823.1"/>
    <property type="molecule type" value="Genomic_DNA"/>
</dbReference>
<dbReference type="SUPFAM" id="SSF51556">
    <property type="entry name" value="Metallo-dependent hydrolases"/>
    <property type="match status" value="1"/>
</dbReference>
<feature type="transmembrane region" description="Helical" evidence="4">
    <location>
        <begin position="29"/>
        <end position="48"/>
    </location>
</feature>
<proteinExistence type="inferred from homology"/>
<dbReference type="GO" id="GO:0070573">
    <property type="term" value="F:metallodipeptidase activity"/>
    <property type="evidence" value="ECO:0007669"/>
    <property type="project" value="InterPro"/>
</dbReference>
<comment type="similarity">
    <text evidence="2">Belongs to the metallo-dependent hydrolases superfamily. Peptidase M19 family.</text>
</comment>
<feature type="region of interest" description="Disordered" evidence="3">
    <location>
        <begin position="1"/>
        <end position="22"/>
    </location>
</feature>
<keyword evidence="6" id="KW-1185">Reference proteome</keyword>
<organism evidence="5 6">
    <name type="scientific">Zalerion maritima</name>
    <dbReference type="NCBI Taxonomy" id="339359"/>
    <lineage>
        <taxon>Eukaryota</taxon>
        <taxon>Fungi</taxon>
        <taxon>Dikarya</taxon>
        <taxon>Ascomycota</taxon>
        <taxon>Pezizomycotina</taxon>
        <taxon>Sordariomycetes</taxon>
        <taxon>Lulworthiomycetidae</taxon>
        <taxon>Lulworthiales</taxon>
        <taxon>Lulworthiaceae</taxon>
        <taxon>Zalerion</taxon>
    </lineage>
</organism>
<dbReference type="GO" id="GO:0006508">
    <property type="term" value="P:proteolysis"/>
    <property type="evidence" value="ECO:0007669"/>
    <property type="project" value="UniProtKB-KW"/>
</dbReference>
<evidence type="ECO:0000256" key="1">
    <source>
        <dbReference type="ARBA" id="ARBA00022997"/>
    </source>
</evidence>
<keyword evidence="4" id="KW-0472">Membrane</keyword>
<keyword evidence="4" id="KW-0812">Transmembrane</keyword>
<keyword evidence="1 2" id="KW-0224">Dipeptidase</keyword>
<evidence type="ECO:0000313" key="6">
    <source>
        <dbReference type="Proteomes" id="UP001201980"/>
    </source>
</evidence>
<evidence type="ECO:0000256" key="2">
    <source>
        <dbReference type="RuleBase" id="RU341113"/>
    </source>
</evidence>
<dbReference type="Proteomes" id="UP001201980">
    <property type="component" value="Unassembled WGS sequence"/>
</dbReference>
<dbReference type="Pfam" id="PF01244">
    <property type="entry name" value="Peptidase_M19"/>
    <property type="match status" value="1"/>
</dbReference>
<comment type="cofactor">
    <cofactor evidence="2">
        <name>Zn(2+)</name>
        <dbReference type="ChEBI" id="CHEBI:29105"/>
    </cofactor>
</comment>
<accession>A0AAD5S355</accession>
<dbReference type="EC" id="3.4.13.19" evidence="2"/>
<keyword evidence="2" id="KW-0862">Zinc</keyword>